<dbReference type="PROSITE" id="PS50011">
    <property type="entry name" value="PROTEIN_KINASE_DOM"/>
    <property type="match status" value="1"/>
</dbReference>
<evidence type="ECO:0000256" key="6">
    <source>
        <dbReference type="ARBA" id="ARBA00022692"/>
    </source>
</evidence>
<comment type="caution">
    <text evidence="19">Lacks conserved residue(s) required for the propagation of feature annotation.</text>
</comment>
<evidence type="ECO:0000256" key="3">
    <source>
        <dbReference type="ARBA" id="ARBA00022536"/>
    </source>
</evidence>
<dbReference type="GO" id="GO:0004674">
    <property type="term" value="F:protein serine/threonine kinase activity"/>
    <property type="evidence" value="ECO:0007669"/>
    <property type="project" value="UniProtKB-KW"/>
</dbReference>
<dbReference type="CDD" id="cd14066">
    <property type="entry name" value="STKc_IRAK"/>
    <property type="match status" value="1"/>
</dbReference>
<dbReference type="CDD" id="cd00054">
    <property type="entry name" value="EGF_CA"/>
    <property type="match status" value="1"/>
</dbReference>
<keyword evidence="15" id="KW-0325">Glycoprotein</keyword>
<dbReference type="GO" id="GO:0030247">
    <property type="term" value="F:polysaccharide binding"/>
    <property type="evidence" value="ECO:0007669"/>
    <property type="project" value="InterPro"/>
</dbReference>
<name>A0AAE1KI94_9FABA</name>
<dbReference type="SUPFAM" id="SSF57196">
    <property type="entry name" value="EGF/Laminin"/>
    <property type="match status" value="1"/>
</dbReference>
<dbReference type="InterPro" id="IPR000719">
    <property type="entry name" value="Prot_kinase_dom"/>
</dbReference>
<feature type="domain" description="EGF-like" evidence="23">
    <location>
        <begin position="292"/>
        <end position="332"/>
    </location>
</feature>
<evidence type="ECO:0000259" key="23">
    <source>
        <dbReference type="PROSITE" id="PS50026"/>
    </source>
</evidence>
<evidence type="ECO:0000256" key="5">
    <source>
        <dbReference type="ARBA" id="ARBA00022679"/>
    </source>
</evidence>
<dbReference type="Gene3D" id="3.30.200.20">
    <property type="entry name" value="Phosphorylase Kinase, domain 1"/>
    <property type="match status" value="1"/>
</dbReference>
<feature type="signal peptide" evidence="21">
    <location>
        <begin position="1"/>
        <end position="16"/>
    </location>
</feature>
<keyword evidence="4" id="KW-0597">Phosphoprotein</keyword>
<keyword evidence="6 20" id="KW-0812">Transmembrane</keyword>
<evidence type="ECO:0000256" key="9">
    <source>
        <dbReference type="ARBA" id="ARBA00022741"/>
    </source>
</evidence>
<keyword evidence="25" id="KW-1185">Reference proteome</keyword>
<comment type="caution">
    <text evidence="24">The sequence shown here is derived from an EMBL/GenBank/DDBJ whole genome shotgun (WGS) entry which is preliminary data.</text>
</comment>
<gene>
    <name evidence="24" type="ORF">QN277_018829</name>
</gene>
<dbReference type="PROSITE" id="PS50026">
    <property type="entry name" value="EGF_3"/>
    <property type="match status" value="1"/>
</dbReference>
<evidence type="ECO:0000256" key="14">
    <source>
        <dbReference type="ARBA" id="ARBA00023157"/>
    </source>
</evidence>
<evidence type="ECO:0000256" key="15">
    <source>
        <dbReference type="ARBA" id="ARBA00023180"/>
    </source>
</evidence>
<dbReference type="FunFam" id="3.30.200.20:FF:000043">
    <property type="entry name" value="Wall-associated receptor kinase 2"/>
    <property type="match status" value="1"/>
</dbReference>
<evidence type="ECO:0000256" key="20">
    <source>
        <dbReference type="SAM" id="Phobius"/>
    </source>
</evidence>
<dbReference type="InterPro" id="IPR000152">
    <property type="entry name" value="EGF-type_Asp/Asn_hydroxyl_site"/>
</dbReference>
<comment type="function">
    <text evidence="18">Serine/threonine-protein kinase that may function as a signaling receptor of extracellular matrix component. Binding to pectin may have significance in the control of cell expansion, morphogenesis and development.</text>
</comment>
<dbReference type="InterPro" id="IPR045274">
    <property type="entry name" value="WAK-like"/>
</dbReference>
<evidence type="ECO:0000259" key="22">
    <source>
        <dbReference type="PROSITE" id="PS50011"/>
    </source>
</evidence>
<dbReference type="PROSITE" id="PS00108">
    <property type="entry name" value="PROTEIN_KINASE_ST"/>
    <property type="match status" value="1"/>
</dbReference>
<evidence type="ECO:0000256" key="2">
    <source>
        <dbReference type="ARBA" id="ARBA00022527"/>
    </source>
</evidence>
<proteinExistence type="predicted"/>
<feature type="domain" description="Protein kinase" evidence="22">
    <location>
        <begin position="419"/>
        <end position="689"/>
    </location>
</feature>
<dbReference type="Gene3D" id="2.10.25.10">
    <property type="entry name" value="Laminin"/>
    <property type="match status" value="1"/>
</dbReference>
<evidence type="ECO:0000256" key="18">
    <source>
        <dbReference type="ARBA" id="ARBA00058961"/>
    </source>
</evidence>
<dbReference type="FunFam" id="2.10.25.10:FF:000038">
    <property type="entry name" value="Fibrillin 2"/>
    <property type="match status" value="1"/>
</dbReference>
<dbReference type="Pfam" id="PF07714">
    <property type="entry name" value="PK_Tyr_Ser-Thr"/>
    <property type="match status" value="1"/>
</dbReference>
<feature type="chain" id="PRO_5042110975" evidence="21">
    <location>
        <begin position="17"/>
        <end position="749"/>
    </location>
</feature>
<comment type="catalytic activity">
    <reaction evidence="16">
        <text>L-seryl-[protein] + ATP = O-phospho-L-seryl-[protein] + ADP + H(+)</text>
        <dbReference type="Rhea" id="RHEA:17989"/>
        <dbReference type="Rhea" id="RHEA-COMP:9863"/>
        <dbReference type="Rhea" id="RHEA-COMP:11604"/>
        <dbReference type="ChEBI" id="CHEBI:15378"/>
        <dbReference type="ChEBI" id="CHEBI:29999"/>
        <dbReference type="ChEBI" id="CHEBI:30616"/>
        <dbReference type="ChEBI" id="CHEBI:83421"/>
        <dbReference type="ChEBI" id="CHEBI:456216"/>
    </reaction>
</comment>
<evidence type="ECO:0000256" key="11">
    <source>
        <dbReference type="ARBA" id="ARBA00022840"/>
    </source>
</evidence>
<dbReference type="Pfam" id="PF13947">
    <property type="entry name" value="GUB_WAK_bind"/>
    <property type="match status" value="1"/>
</dbReference>
<evidence type="ECO:0000256" key="7">
    <source>
        <dbReference type="ARBA" id="ARBA00022729"/>
    </source>
</evidence>
<keyword evidence="7 21" id="KW-0732">Signal</keyword>
<dbReference type="PANTHER" id="PTHR27005:SF511">
    <property type="entry name" value="WALL-ASSOCIATED RECEPTOR KINASE 1-RELATED"/>
    <property type="match status" value="1"/>
</dbReference>
<evidence type="ECO:0000256" key="8">
    <source>
        <dbReference type="ARBA" id="ARBA00022737"/>
    </source>
</evidence>
<comment type="catalytic activity">
    <reaction evidence="17">
        <text>L-threonyl-[protein] + ATP = O-phospho-L-threonyl-[protein] + ADP + H(+)</text>
        <dbReference type="Rhea" id="RHEA:46608"/>
        <dbReference type="Rhea" id="RHEA-COMP:11060"/>
        <dbReference type="Rhea" id="RHEA-COMP:11605"/>
        <dbReference type="ChEBI" id="CHEBI:15378"/>
        <dbReference type="ChEBI" id="CHEBI:30013"/>
        <dbReference type="ChEBI" id="CHEBI:30616"/>
        <dbReference type="ChEBI" id="CHEBI:61977"/>
        <dbReference type="ChEBI" id="CHEBI:456216"/>
    </reaction>
</comment>
<keyword evidence="8" id="KW-0677">Repeat</keyword>
<dbReference type="PROSITE" id="PS01187">
    <property type="entry name" value="EGF_CA"/>
    <property type="match status" value="1"/>
</dbReference>
<evidence type="ECO:0000313" key="24">
    <source>
        <dbReference type="EMBL" id="KAK4275809.1"/>
    </source>
</evidence>
<keyword evidence="12 20" id="KW-1133">Transmembrane helix</keyword>
<dbReference type="InterPro" id="IPR018097">
    <property type="entry name" value="EGF_Ca-bd_CS"/>
</dbReference>
<comment type="subcellular location">
    <subcellularLocation>
        <location evidence="1">Membrane</location>
        <topology evidence="1">Single-pass type I membrane protein</topology>
    </subcellularLocation>
</comment>
<dbReference type="InterPro" id="IPR000742">
    <property type="entry name" value="EGF"/>
</dbReference>
<dbReference type="GO" id="GO:0005524">
    <property type="term" value="F:ATP binding"/>
    <property type="evidence" value="ECO:0007669"/>
    <property type="project" value="UniProtKB-KW"/>
</dbReference>
<keyword evidence="13 20" id="KW-0472">Membrane</keyword>
<dbReference type="InterPro" id="IPR001245">
    <property type="entry name" value="Ser-Thr/Tyr_kinase_cat_dom"/>
</dbReference>
<evidence type="ECO:0000256" key="10">
    <source>
        <dbReference type="ARBA" id="ARBA00022777"/>
    </source>
</evidence>
<accession>A0AAE1KI94</accession>
<keyword evidence="3 19" id="KW-0245">EGF-like domain</keyword>
<dbReference type="GO" id="GO:0007166">
    <property type="term" value="P:cell surface receptor signaling pathway"/>
    <property type="evidence" value="ECO:0007669"/>
    <property type="project" value="InterPro"/>
</dbReference>
<dbReference type="Gene3D" id="1.10.510.10">
    <property type="entry name" value="Transferase(Phosphotransferase) domain 1"/>
    <property type="match status" value="1"/>
</dbReference>
<feature type="transmembrane region" description="Helical" evidence="20">
    <location>
        <begin position="345"/>
        <end position="368"/>
    </location>
</feature>
<reference evidence="24" key="1">
    <citation type="submission" date="2023-10" db="EMBL/GenBank/DDBJ databases">
        <title>Chromosome-level genome of the transformable northern wattle, Acacia crassicarpa.</title>
        <authorList>
            <person name="Massaro I."/>
            <person name="Sinha N.R."/>
            <person name="Poethig S."/>
            <person name="Leichty A.R."/>
        </authorList>
    </citation>
    <scope>NUCLEOTIDE SEQUENCE</scope>
    <source>
        <strain evidence="24">Acra3RX</strain>
        <tissue evidence="24">Leaf</tissue>
    </source>
</reference>
<dbReference type="AlphaFoldDB" id="A0AAE1KI94"/>
<dbReference type="InterPro" id="IPR008271">
    <property type="entry name" value="Ser/Thr_kinase_AS"/>
</dbReference>
<evidence type="ECO:0000256" key="12">
    <source>
        <dbReference type="ARBA" id="ARBA00022989"/>
    </source>
</evidence>
<dbReference type="InterPro" id="IPR001881">
    <property type="entry name" value="EGF-like_Ca-bd_dom"/>
</dbReference>
<evidence type="ECO:0000256" key="13">
    <source>
        <dbReference type="ARBA" id="ARBA00023136"/>
    </source>
</evidence>
<dbReference type="InterPro" id="IPR025287">
    <property type="entry name" value="WAK_GUB"/>
</dbReference>
<evidence type="ECO:0000256" key="4">
    <source>
        <dbReference type="ARBA" id="ARBA00022553"/>
    </source>
</evidence>
<evidence type="ECO:0000256" key="21">
    <source>
        <dbReference type="SAM" id="SignalP"/>
    </source>
</evidence>
<dbReference type="SMART" id="SM00220">
    <property type="entry name" value="S_TKc"/>
    <property type="match status" value="1"/>
</dbReference>
<dbReference type="FunFam" id="1.10.510.10:FF:000084">
    <property type="entry name" value="Wall-associated receptor kinase 2"/>
    <property type="match status" value="1"/>
</dbReference>
<dbReference type="Proteomes" id="UP001293593">
    <property type="component" value="Unassembled WGS sequence"/>
</dbReference>
<keyword evidence="5" id="KW-0808">Transferase</keyword>
<dbReference type="SMART" id="SM00179">
    <property type="entry name" value="EGF_CA"/>
    <property type="match status" value="1"/>
</dbReference>
<evidence type="ECO:0000256" key="17">
    <source>
        <dbReference type="ARBA" id="ARBA00047951"/>
    </source>
</evidence>
<keyword evidence="14" id="KW-1015">Disulfide bond</keyword>
<protein>
    <submittedName>
        <fullName evidence="24">Uncharacterized protein</fullName>
    </submittedName>
</protein>
<dbReference type="GO" id="GO:0005886">
    <property type="term" value="C:plasma membrane"/>
    <property type="evidence" value="ECO:0007669"/>
    <property type="project" value="TreeGrafter"/>
</dbReference>
<organism evidence="24 25">
    <name type="scientific">Acacia crassicarpa</name>
    <name type="common">northern wattle</name>
    <dbReference type="NCBI Taxonomy" id="499986"/>
    <lineage>
        <taxon>Eukaryota</taxon>
        <taxon>Viridiplantae</taxon>
        <taxon>Streptophyta</taxon>
        <taxon>Embryophyta</taxon>
        <taxon>Tracheophyta</taxon>
        <taxon>Spermatophyta</taxon>
        <taxon>Magnoliopsida</taxon>
        <taxon>eudicotyledons</taxon>
        <taxon>Gunneridae</taxon>
        <taxon>Pentapetalae</taxon>
        <taxon>rosids</taxon>
        <taxon>fabids</taxon>
        <taxon>Fabales</taxon>
        <taxon>Fabaceae</taxon>
        <taxon>Caesalpinioideae</taxon>
        <taxon>mimosoid clade</taxon>
        <taxon>Acacieae</taxon>
        <taxon>Acacia</taxon>
    </lineage>
</organism>
<evidence type="ECO:0000256" key="16">
    <source>
        <dbReference type="ARBA" id="ARBA00047558"/>
    </source>
</evidence>
<evidence type="ECO:0000256" key="19">
    <source>
        <dbReference type="PROSITE-ProRule" id="PRU00076"/>
    </source>
</evidence>
<dbReference type="GO" id="GO:0005509">
    <property type="term" value="F:calcium ion binding"/>
    <property type="evidence" value="ECO:0007669"/>
    <property type="project" value="InterPro"/>
</dbReference>
<sequence length="749" mass="82943">MGSSALLLLKLALLAAYYTPTAVPAAVPPANCAKKCGSVDIPYPFGTMKGCFKDPDFQINCTRSSNGHSIPYLAKKSYDVHDIEVLKISEDTSEISVSMPVSILSYHPKNRDSEGYAMFDIFQMPSKFGISNKKNRFFVLGCDTYAFLYDQEGKRLNGCNVLCFDDRSSSGTSNNETCDSDFQLTVANYSIRIIGYGINPSVTKKRYSYAFVAQIGSFNNSDPKDRKKIRETNTSKVVLDWAVDSTNSCGGACKSNNSGCVPSESVSGQYFCNCTQGFRGNPYSYRVDGCKDVDECHDDSNLNKCLHPNSCRNTDGDYKCSCPSGQKGNGRDQTVVGGSGCSPIITIPLVVTIALLGVFTLVFILCWAHKRRTLKQLRQRNFEQNGGNLLLQQLSQEQRYTDKTRIFTEVELKNATNNFDETRILGRGGQGTVYKGTLSDNTLVAVKKSRVGGDPQHIKSFINEVFVLSQINHRHVVKLLGCCLETEVPLLVYEFVDNGSLLDHLDPSENECSITWDTRLRIATETAGAISYLHSSASIPIIHRDIKSANILLDHNNTTKVSDFGASRLVHLDEAQVATVIQGTIGYLDPEYLQTGLLNEKSDVYSFGIVLVELLTGNKAFQFNTLANYFVSSMKEDRLWEILDKRVLDQKKNAMILNEVASLAKRCIRVSGEERPTMKEVAMELEGLMAKGKHLHEKDKDMMEKESEYLLGYCPNNDGYGSTSASFSVTSGHDSIQKHVAFDIIDGGR</sequence>
<evidence type="ECO:0000256" key="1">
    <source>
        <dbReference type="ARBA" id="ARBA00004479"/>
    </source>
</evidence>
<keyword evidence="11" id="KW-0067">ATP-binding</keyword>
<keyword evidence="10" id="KW-0418">Kinase</keyword>
<dbReference type="EMBL" id="JAWXYG010000004">
    <property type="protein sequence ID" value="KAK4275809.1"/>
    <property type="molecule type" value="Genomic_DNA"/>
</dbReference>
<keyword evidence="2" id="KW-0723">Serine/threonine-protein kinase</keyword>
<keyword evidence="9" id="KW-0547">Nucleotide-binding</keyword>
<dbReference type="SUPFAM" id="SSF56112">
    <property type="entry name" value="Protein kinase-like (PK-like)"/>
    <property type="match status" value="1"/>
</dbReference>
<dbReference type="PANTHER" id="PTHR27005">
    <property type="entry name" value="WALL-ASSOCIATED RECEPTOR KINASE-LIKE 21"/>
    <property type="match status" value="1"/>
</dbReference>
<dbReference type="PROSITE" id="PS00010">
    <property type="entry name" value="ASX_HYDROXYL"/>
    <property type="match status" value="1"/>
</dbReference>
<dbReference type="InterPro" id="IPR011009">
    <property type="entry name" value="Kinase-like_dom_sf"/>
</dbReference>
<evidence type="ECO:0000313" key="25">
    <source>
        <dbReference type="Proteomes" id="UP001293593"/>
    </source>
</evidence>